<evidence type="ECO:0000313" key="2">
    <source>
        <dbReference type="EMBL" id="MFC5387762.1"/>
    </source>
</evidence>
<dbReference type="EMBL" id="JBHSLL010000075">
    <property type="protein sequence ID" value="MFC5387762.1"/>
    <property type="molecule type" value="Genomic_DNA"/>
</dbReference>
<dbReference type="InterPro" id="IPR046765">
    <property type="entry name" value="Antitox_RHH"/>
</dbReference>
<evidence type="ECO:0000313" key="3">
    <source>
        <dbReference type="Proteomes" id="UP001596016"/>
    </source>
</evidence>
<evidence type="ECO:0000259" key="1">
    <source>
        <dbReference type="Pfam" id="PF20605"/>
    </source>
</evidence>
<name>A0ABW0H3V0_9HYPH</name>
<dbReference type="RefSeq" id="WP_378232079.1">
    <property type="nucleotide sequence ID" value="NZ_JBHSLL010000075.1"/>
</dbReference>
<accession>A0ABW0H3V0</accession>
<reference evidence="3" key="1">
    <citation type="journal article" date="2019" name="Int. J. Syst. Evol. Microbiol.">
        <title>The Global Catalogue of Microorganisms (GCM) 10K type strain sequencing project: providing services to taxonomists for standard genome sequencing and annotation.</title>
        <authorList>
            <consortium name="The Broad Institute Genomics Platform"/>
            <consortium name="The Broad Institute Genome Sequencing Center for Infectious Disease"/>
            <person name="Wu L."/>
            <person name="Ma J."/>
        </authorList>
    </citation>
    <scope>NUCLEOTIDE SEQUENCE [LARGE SCALE GENOMIC DNA]</scope>
    <source>
        <strain evidence="3">CGMCC 4.1415</strain>
    </source>
</reference>
<protein>
    <submittedName>
        <fullName evidence="2">Ribbon-helix-helix domain-containing protein</fullName>
    </submittedName>
</protein>
<sequence length="87" mass="9474">MAKPKPNLAGLLDNIPEAPPLATRQTRQRLHGEVATERTVLVGANLPPVYARNLAFLHAETGRSKKQLLREALDMLFTSKGGAGIKF</sequence>
<keyword evidence="3" id="KW-1185">Reference proteome</keyword>
<organism evidence="2 3">
    <name type="scientific">Aquamicrobium segne</name>
    <dbReference type="NCBI Taxonomy" id="469547"/>
    <lineage>
        <taxon>Bacteria</taxon>
        <taxon>Pseudomonadati</taxon>
        <taxon>Pseudomonadota</taxon>
        <taxon>Alphaproteobacteria</taxon>
        <taxon>Hyphomicrobiales</taxon>
        <taxon>Phyllobacteriaceae</taxon>
        <taxon>Aquamicrobium</taxon>
    </lineage>
</organism>
<dbReference type="Pfam" id="PF20605">
    <property type="entry name" value="Antitox_RHH"/>
    <property type="match status" value="1"/>
</dbReference>
<feature type="domain" description="Antitoxin-like ribbon-helix-helix" evidence="1">
    <location>
        <begin position="39"/>
        <end position="85"/>
    </location>
</feature>
<dbReference type="Proteomes" id="UP001596016">
    <property type="component" value="Unassembled WGS sequence"/>
</dbReference>
<gene>
    <name evidence="2" type="ORF">ACFPLB_17525</name>
</gene>
<proteinExistence type="predicted"/>
<comment type="caution">
    <text evidence="2">The sequence shown here is derived from an EMBL/GenBank/DDBJ whole genome shotgun (WGS) entry which is preliminary data.</text>
</comment>